<evidence type="ECO:0000313" key="2">
    <source>
        <dbReference type="EMBL" id="CAD5315694.1"/>
    </source>
</evidence>
<reference evidence="2 3" key="1">
    <citation type="submission" date="2020-09" db="EMBL/GenBank/DDBJ databases">
        <authorList>
            <person name="Ashkenazy H."/>
        </authorList>
    </citation>
    <scope>NUCLEOTIDE SEQUENCE [LARGE SCALE GENOMIC DNA]</scope>
    <source>
        <strain evidence="3">cv. Cdm-0</strain>
    </source>
</reference>
<organism evidence="2 3">
    <name type="scientific">Arabidopsis thaliana</name>
    <name type="common">Mouse-ear cress</name>
    <dbReference type="NCBI Taxonomy" id="3702"/>
    <lineage>
        <taxon>Eukaryota</taxon>
        <taxon>Viridiplantae</taxon>
        <taxon>Streptophyta</taxon>
        <taxon>Embryophyta</taxon>
        <taxon>Tracheophyta</taxon>
        <taxon>Spermatophyta</taxon>
        <taxon>Magnoliopsida</taxon>
        <taxon>eudicotyledons</taxon>
        <taxon>Gunneridae</taxon>
        <taxon>Pentapetalae</taxon>
        <taxon>rosids</taxon>
        <taxon>malvids</taxon>
        <taxon>Brassicales</taxon>
        <taxon>Brassicaceae</taxon>
        <taxon>Camelineae</taxon>
        <taxon>Arabidopsis</taxon>
    </lineage>
</organism>
<feature type="compositionally biased region" description="Basic and acidic residues" evidence="1">
    <location>
        <begin position="119"/>
        <end position="133"/>
    </location>
</feature>
<dbReference type="InterPro" id="IPR011990">
    <property type="entry name" value="TPR-like_helical_dom_sf"/>
</dbReference>
<feature type="region of interest" description="Disordered" evidence="1">
    <location>
        <begin position="267"/>
        <end position="301"/>
    </location>
</feature>
<accession>A0A7G2E1G2</accession>
<evidence type="ECO:0000256" key="1">
    <source>
        <dbReference type="SAM" id="MobiDB-lite"/>
    </source>
</evidence>
<feature type="compositionally biased region" description="Basic residues" evidence="1">
    <location>
        <begin position="134"/>
        <end position="143"/>
    </location>
</feature>
<protein>
    <submittedName>
        <fullName evidence="2">(thale cress) hypothetical protein</fullName>
    </submittedName>
</protein>
<gene>
    <name evidence="2" type="ORF">AT9943_LOCUS4048</name>
</gene>
<feature type="compositionally biased region" description="Acidic residues" evidence="1">
    <location>
        <begin position="380"/>
        <end position="398"/>
    </location>
</feature>
<dbReference type="Gene3D" id="1.25.40.10">
    <property type="entry name" value="Tetratricopeptide repeat domain"/>
    <property type="match status" value="1"/>
</dbReference>
<feature type="region of interest" description="Disordered" evidence="1">
    <location>
        <begin position="57"/>
        <end position="85"/>
    </location>
</feature>
<feature type="compositionally biased region" description="Acidic residues" evidence="1">
    <location>
        <begin position="277"/>
        <end position="293"/>
    </location>
</feature>
<feature type="region of interest" description="Disordered" evidence="1">
    <location>
        <begin position="114"/>
        <end position="143"/>
    </location>
</feature>
<name>A0A7G2E1G2_ARATH</name>
<dbReference type="EMBL" id="LR881466">
    <property type="protein sequence ID" value="CAD5315694.1"/>
    <property type="molecule type" value="Genomic_DNA"/>
</dbReference>
<dbReference type="SMART" id="SM00028">
    <property type="entry name" value="TPR"/>
    <property type="match status" value="2"/>
</dbReference>
<evidence type="ECO:0000313" key="3">
    <source>
        <dbReference type="Proteomes" id="UP000516314"/>
    </source>
</evidence>
<dbReference type="SUPFAM" id="SSF48452">
    <property type="entry name" value="TPR-like"/>
    <property type="match status" value="1"/>
</dbReference>
<dbReference type="PANTHER" id="PTHR47541:SF1">
    <property type="entry name" value="TETRATRICOPEPTIDE REPEAT (TPR)-LIKE SUPERFAMILY PROTEIN"/>
    <property type="match status" value="1"/>
</dbReference>
<feature type="region of interest" description="Disordered" evidence="1">
    <location>
        <begin position="328"/>
        <end position="416"/>
    </location>
</feature>
<dbReference type="Proteomes" id="UP000516314">
    <property type="component" value="Chromosome 1"/>
</dbReference>
<dbReference type="AlphaFoldDB" id="A0A7G2E1G2"/>
<proteinExistence type="predicted"/>
<sequence>MADSGKQCVFVKTSIDTRLGLSLTIMIAYLLSNVTLHNLFPFLFSLGELQIGEVVEKKTRKRKSKSDNKIRKKPSVETPTEAKDNLLAELNQTTDDAEKEGIIDVVNATSEAIENETEVDLKEKDGDEEAKSEKPKKKKEQRKSRFKKMLFRFSRLLKSTVSSSPGAFMASAVTASGKVEKGHQLYRDGKYKEALLFYTEALTAAKAKPQKIALHSNRAASEECTCVLELDQKHSGALMLRAQTLVTLKEYQSALFDVTRLMELNPDSESLAPIPESEAELEEESDVEQDAEDKESREVELGVNERRDKRFESVVFLRRDLETTGEDAINKGEVVAPKTPEVREQNSKEVPMSGKQSNAWQAIPKPKGHSTLDYARWNTVEDDSSEEEDDEDSDDSDESPPQYRFRVKTVGVRPVK</sequence>
<dbReference type="PANTHER" id="PTHR47541">
    <property type="entry name" value="TETRATRICOPEPTIDE REPEAT (TPR)-LIKE SUPERFAMILY PROTEIN"/>
    <property type="match status" value="1"/>
</dbReference>
<dbReference type="InterPro" id="IPR019734">
    <property type="entry name" value="TPR_rpt"/>
</dbReference>